<accession>A0A9X3D459</accession>
<feature type="transmembrane region" description="Helical" evidence="3">
    <location>
        <begin position="42"/>
        <end position="62"/>
    </location>
</feature>
<dbReference type="GO" id="GO:0016020">
    <property type="term" value="C:membrane"/>
    <property type="evidence" value="ECO:0007669"/>
    <property type="project" value="UniProtKB-SubCell"/>
</dbReference>
<keyword evidence="3" id="KW-1133">Transmembrane helix</keyword>
<dbReference type="PANTHER" id="PTHR37042">
    <property type="entry name" value="OUTER MEMBRANE PROTEIN RV1973"/>
    <property type="match status" value="1"/>
</dbReference>
<dbReference type="AlphaFoldDB" id="A0A9X3D459"/>
<evidence type="ECO:0008006" key="6">
    <source>
        <dbReference type="Google" id="ProtNLM"/>
    </source>
</evidence>
<evidence type="ECO:0000256" key="2">
    <source>
        <dbReference type="ARBA" id="ARBA00023136"/>
    </source>
</evidence>
<keyword evidence="3" id="KW-0812">Transmembrane</keyword>
<name>A0A9X3D459_9ACTN</name>
<evidence type="ECO:0000313" key="5">
    <source>
        <dbReference type="Proteomes" id="UP001143347"/>
    </source>
</evidence>
<keyword evidence="2 3" id="KW-0472">Membrane</keyword>
<keyword evidence="5" id="KW-1185">Reference proteome</keyword>
<comment type="caution">
    <text evidence="4">The sequence shown here is derived from an EMBL/GenBank/DDBJ whole genome shotgun (WGS) entry which is preliminary data.</text>
</comment>
<comment type="subcellular location">
    <subcellularLocation>
        <location evidence="1">Membrane</location>
    </subcellularLocation>
</comment>
<evidence type="ECO:0000313" key="4">
    <source>
        <dbReference type="EMBL" id="MCX2964536.1"/>
    </source>
</evidence>
<evidence type="ECO:0000256" key="1">
    <source>
        <dbReference type="ARBA" id="ARBA00004370"/>
    </source>
</evidence>
<gene>
    <name evidence="4" type="ORF">OSB52_10580</name>
</gene>
<dbReference type="PANTHER" id="PTHR37042:SF4">
    <property type="entry name" value="OUTER MEMBRANE PROTEIN RV1973"/>
    <property type="match status" value="1"/>
</dbReference>
<dbReference type="EMBL" id="JAPKFM010000009">
    <property type="protein sequence ID" value="MCX2964536.1"/>
    <property type="molecule type" value="Genomic_DNA"/>
</dbReference>
<reference evidence="4" key="1">
    <citation type="submission" date="2022-10" db="EMBL/GenBank/DDBJ databases">
        <title>WGS of marine actinomycetes from Thailand.</title>
        <authorList>
            <person name="Thawai C."/>
        </authorList>
    </citation>
    <scope>NUCLEOTIDE SEQUENCE</scope>
    <source>
        <strain evidence="4">SW21</strain>
    </source>
</reference>
<dbReference type="Proteomes" id="UP001143347">
    <property type="component" value="Unassembled WGS sequence"/>
</dbReference>
<organism evidence="4 5">
    <name type="scientific">Gordonia aquimaris</name>
    <dbReference type="NCBI Taxonomy" id="2984863"/>
    <lineage>
        <taxon>Bacteria</taxon>
        <taxon>Bacillati</taxon>
        <taxon>Actinomycetota</taxon>
        <taxon>Actinomycetes</taxon>
        <taxon>Mycobacteriales</taxon>
        <taxon>Gordoniaceae</taxon>
        <taxon>Gordonia</taxon>
    </lineage>
</organism>
<evidence type="ECO:0000256" key="3">
    <source>
        <dbReference type="SAM" id="Phobius"/>
    </source>
</evidence>
<sequence length="199" mass="21326">MARDAAIEAERAARGELRRAVEALGEAQVAAGMRRRSRAPRWVALAAAVAVVAAVVSTVLWVRGADAYTDADYQRAAVDRVTMLLSPDHRRPEQVRRIIDGATGEFRDQFAQSADAYSRFVASQGTVARGIVDGSGVARRSGDRAVVLVASTVVFAGGDDPDAVGDPDPVDETVRRFRLRVLVEPADGELKLAAVQYLP</sequence>
<proteinExistence type="predicted"/>
<protein>
    <recommendedName>
        <fullName evidence="6">Mce-associated membrane protein</fullName>
    </recommendedName>
</protein>